<sequence length="115" mass="12622">MPDSMAREQSKTRRVWDNHGSWLLLLVIGVSCFMAGSAFNAASTSQTVQVLAESYERQDKLRIQRIRELNDLNVKLTQQVANQVHSAVVKADQAAAKANEAASKASEVVNKVQAP</sequence>
<reference evidence="1 2" key="1">
    <citation type="submission" date="2020-11" db="EMBL/GenBank/DDBJ databases">
        <title>Enhanced detection system for hospital associated transmission using whole genome sequencing surveillance.</title>
        <authorList>
            <person name="Harrison L.H."/>
            <person name="Van Tyne D."/>
            <person name="Marsh J.W."/>
            <person name="Griffith M.P."/>
            <person name="Snyder D.J."/>
            <person name="Cooper V.S."/>
            <person name="Mustapha M."/>
        </authorList>
    </citation>
    <scope>NUCLEOTIDE SEQUENCE [LARGE SCALE GENOMIC DNA]</scope>
    <source>
        <strain evidence="1 2">PSB00013</strain>
    </source>
</reference>
<name>A0ABS0MUW6_PSELU</name>
<proteinExistence type="predicted"/>
<dbReference type="Proteomes" id="UP000638986">
    <property type="component" value="Unassembled WGS sequence"/>
</dbReference>
<protein>
    <recommendedName>
        <fullName evidence="3">Lipoprotein</fullName>
    </recommendedName>
</protein>
<dbReference type="RefSeq" id="WP_197872924.1">
    <property type="nucleotide sequence ID" value="NZ_JADTXM010000012.1"/>
</dbReference>
<evidence type="ECO:0000313" key="2">
    <source>
        <dbReference type="Proteomes" id="UP000638986"/>
    </source>
</evidence>
<dbReference type="PROSITE" id="PS51257">
    <property type="entry name" value="PROKAR_LIPOPROTEIN"/>
    <property type="match status" value="1"/>
</dbReference>
<organism evidence="1 2">
    <name type="scientific">Pseudomonas luteola</name>
    <dbReference type="NCBI Taxonomy" id="47886"/>
    <lineage>
        <taxon>Bacteria</taxon>
        <taxon>Pseudomonadati</taxon>
        <taxon>Pseudomonadota</taxon>
        <taxon>Gammaproteobacteria</taxon>
        <taxon>Pseudomonadales</taxon>
        <taxon>Pseudomonadaceae</taxon>
        <taxon>Pseudomonas</taxon>
    </lineage>
</organism>
<comment type="caution">
    <text evidence="1">The sequence shown here is derived from an EMBL/GenBank/DDBJ whole genome shotgun (WGS) entry which is preliminary data.</text>
</comment>
<evidence type="ECO:0008006" key="3">
    <source>
        <dbReference type="Google" id="ProtNLM"/>
    </source>
</evidence>
<accession>A0ABS0MUW6</accession>
<dbReference type="EMBL" id="JADTXM010000012">
    <property type="protein sequence ID" value="MBH3440520.1"/>
    <property type="molecule type" value="Genomic_DNA"/>
</dbReference>
<evidence type="ECO:0000313" key="1">
    <source>
        <dbReference type="EMBL" id="MBH3440520.1"/>
    </source>
</evidence>
<gene>
    <name evidence="1" type="ORF">I5Q09_17700</name>
</gene>